<evidence type="ECO:0000256" key="5">
    <source>
        <dbReference type="ARBA" id="ARBA00033751"/>
    </source>
</evidence>
<dbReference type="PANTHER" id="PTHR43223">
    <property type="entry name" value="ALKYL/ARYL-SULFATASE"/>
    <property type="match status" value="1"/>
</dbReference>
<dbReference type="EMBL" id="DVGB01000005">
    <property type="protein sequence ID" value="HIR00768.1"/>
    <property type="molecule type" value="Genomic_DNA"/>
</dbReference>
<dbReference type="Gene3D" id="1.25.40.880">
    <property type="entry name" value="Alkyl sulfatase, dimerisation domain"/>
    <property type="match status" value="1"/>
</dbReference>
<dbReference type="PROSITE" id="PS51257">
    <property type="entry name" value="PROKAR_LIPOPROTEIN"/>
    <property type="match status" value="1"/>
</dbReference>
<sequence length="662" mass="73354">MKKRWIALLCLAGIAVSLLSGCQETPAAEEGAPELTAEQKGATEITAQINQSVYDQLDFDDQQELEFAQRGLICAPEFLELKDESGKVIWSQDAYAFLEDASAPDTVNPSLWRNTQLNHIYGLFQVADGIYQVRGYDMSNITFVKGDTGWIVFDPLMSVECAQAAMELVDSQLGEYPVMGVIISHSHVDHFGGIRGIISEEQAAEENIPIIAPEGFEEHAISENVYAGTAMGRRAAYQYGTLLDKDGEGAMCIGIGMGQSTGTISYLSPTDTITQTGEIRVIDGVTFEFQMTPGTEAPAEMNTWLPEKKALWLAENCTGTLHNLYTLRGAQVRDGNAWANYIMEALARYGDEAQVVFQSHNWPHWGNDVIRAYMEDTAAVYKFIHDQTLFYINQGYTDTEIAEMIRLPADLEQVWYTRQYYGTLKHNVKAVYQKYMGWYDANPIHLDELTPTAYAQKLVEYLGDTDKVLEMARADFEKGEYQWVAQITNALVYADPENLDARYLCADALEQLGYQAESGPWRNAYLTGAQELRQNGVTTNPTSGSGEVQRKMGVDLMLEYLGIRLDSSAVEDLDGTVNLVVTDTGEEFVLTLRAGVLLYQEGVQAADADAVWRMPKAALFALLQGSAETVRAQAEIQDEAGLLEAVCGHVVVFTPDFAIIEP</sequence>
<dbReference type="InterPro" id="IPR029228">
    <property type="entry name" value="Alkyl_sulf_dimr"/>
</dbReference>
<evidence type="ECO:0000313" key="12">
    <source>
        <dbReference type="Proteomes" id="UP000824261"/>
    </source>
</evidence>
<dbReference type="Pfam" id="PF14863">
    <property type="entry name" value="Alkyl_sulf_dimr"/>
    <property type="match status" value="1"/>
</dbReference>
<dbReference type="PANTHER" id="PTHR43223:SF1">
    <property type="entry name" value="ALKYL_ARYL-SULFATASE BDS1"/>
    <property type="match status" value="1"/>
</dbReference>
<evidence type="ECO:0000256" key="7">
    <source>
        <dbReference type="ARBA" id="ARBA00068034"/>
    </source>
</evidence>
<dbReference type="InterPro" id="IPR044097">
    <property type="entry name" value="Bds1/SdsA1_MBL-fold"/>
</dbReference>
<dbReference type="Pfam" id="PF00753">
    <property type="entry name" value="Lactamase_B"/>
    <property type="match status" value="1"/>
</dbReference>
<feature type="domain" description="Metallo-beta-lactamase" evidence="10">
    <location>
        <begin position="138"/>
        <end position="360"/>
    </location>
</feature>
<name>A0A9D1D2D5_9ACTN</name>
<keyword evidence="2" id="KW-0479">Metal-binding</keyword>
<dbReference type="AlphaFoldDB" id="A0A9D1D2D5"/>
<dbReference type="GO" id="GO:0046983">
    <property type="term" value="F:protein dimerization activity"/>
    <property type="evidence" value="ECO:0007669"/>
    <property type="project" value="InterPro"/>
</dbReference>
<dbReference type="InterPro" id="IPR001279">
    <property type="entry name" value="Metallo-B-lactamas"/>
</dbReference>
<keyword evidence="3" id="KW-0378">Hydrolase</keyword>
<dbReference type="GO" id="GO:0018741">
    <property type="term" value="F:linear primary-alkylsulfatase activity"/>
    <property type="evidence" value="ECO:0007669"/>
    <property type="project" value="UniProtKB-EC"/>
</dbReference>
<reference evidence="11" key="1">
    <citation type="submission" date="2020-10" db="EMBL/GenBank/DDBJ databases">
        <authorList>
            <person name="Gilroy R."/>
        </authorList>
    </citation>
    <scope>NUCLEOTIDE SEQUENCE</scope>
    <source>
        <strain evidence="11">ChiGjej1B1-2707</strain>
    </source>
</reference>
<evidence type="ECO:0000256" key="3">
    <source>
        <dbReference type="ARBA" id="ARBA00022801"/>
    </source>
</evidence>
<dbReference type="Gene3D" id="3.60.15.30">
    <property type="entry name" value="Metallo-beta-lactamase domain"/>
    <property type="match status" value="1"/>
</dbReference>
<dbReference type="SUPFAM" id="SSF56281">
    <property type="entry name" value="Metallo-hydrolase/oxidoreductase"/>
    <property type="match status" value="1"/>
</dbReference>
<dbReference type="GO" id="GO:0046872">
    <property type="term" value="F:metal ion binding"/>
    <property type="evidence" value="ECO:0007669"/>
    <property type="project" value="UniProtKB-KW"/>
</dbReference>
<evidence type="ECO:0000259" key="10">
    <source>
        <dbReference type="SMART" id="SM00849"/>
    </source>
</evidence>
<dbReference type="InterPro" id="IPR029229">
    <property type="entry name" value="Alkyl_sulf_C"/>
</dbReference>
<evidence type="ECO:0000256" key="9">
    <source>
        <dbReference type="SAM" id="SignalP"/>
    </source>
</evidence>
<evidence type="ECO:0000256" key="4">
    <source>
        <dbReference type="ARBA" id="ARBA00022833"/>
    </source>
</evidence>
<evidence type="ECO:0000256" key="6">
    <source>
        <dbReference type="ARBA" id="ARBA00066568"/>
    </source>
</evidence>
<accession>A0A9D1D2D5</accession>
<keyword evidence="4" id="KW-0862">Zinc</keyword>
<dbReference type="FunFam" id="3.60.15.30:FF:000001">
    <property type="entry name" value="Alkyl/aryl-sulfatase BDS1"/>
    <property type="match status" value="1"/>
</dbReference>
<dbReference type="CDD" id="cd07710">
    <property type="entry name" value="arylsulfatase_Sdsa1-like_MBL-fold"/>
    <property type="match status" value="1"/>
</dbReference>
<gene>
    <name evidence="11" type="ORF">IAA69_00600</name>
</gene>
<dbReference type="InterPro" id="IPR036866">
    <property type="entry name" value="RibonucZ/Hydroxyglut_hydro"/>
</dbReference>
<dbReference type="FunFam" id="1.25.40.880:FF:000001">
    <property type="entry name" value="SDS hydrolase SdsA1"/>
    <property type="match status" value="1"/>
</dbReference>
<feature type="signal peptide" evidence="9">
    <location>
        <begin position="1"/>
        <end position="22"/>
    </location>
</feature>
<dbReference type="SUPFAM" id="SSF55718">
    <property type="entry name" value="SCP-like"/>
    <property type="match status" value="1"/>
</dbReference>
<evidence type="ECO:0000256" key="8">
    <source>
        <dbReference type="ARBA" id="ARBA00075789"/>
    </source>
</evidence>
<protein>
    <recommendedName>
        <fullName evidence="7">Linear primary-alkylsulfatase</fullName>
        <ecNumber evidence="6">3.1.6.21</ecNumber>
    </recommendedName>
    <alternativeName>
        <fullName evidence="8">Type III linear primary-alkylsulfatase</fullName>
    </alternativeName>
</protein>
<dbReference type="Proteomes" id="UP000824261">
    <property type="component" value="Unassembled WGS sequence"/>
</dbReference>
<evidence type="ECO:0000313" key="11">
    <source>
        <dbReference type="EMBL" id="HIR00768.1"/>
    </source>
</evidence>
<dbReference type="SMART" id="SM00849">
    <property type="entry name" value="Lactamase_B"/>
    <property type="match status" value="1"/>
</dbReference>
<feature type="chain" id="PRO_5038492281" description="Linear primary-alkylsulfatase" evidence="9">
    <location>
        <begin position="23"/>
        <end position="662"/>
    </location>
</feature>
<evidence type="ECO:0000256" key="1">
    <source>
        <dbReference type="ARBA" id="ARBA00001947"/>
    </source>
</evidence>
<dbReference type="EC" id="3.1.6.21" evidence="6"/>
<comment type="similarity">
    <text evidence="5">Belongs to the metallo-beta-lactamase superfamily. Type III sulfatase family.</text>
</comment>
<dbReference type="InterPro" id="IPR038536">
    <property type="entry name" value="Alkyl/aryl-sulf_dimr_sf"/>
</dbReference>
<dbReference type="GO" id="GO:0030288">
    <property type="term" value="C:outer membrane-bounded periplasmic space"/>
    <property type="evidence" value="ECO:0007669"/>
    <property type="project" value="TreeGrafter"/>
</dbReference>
<proteinExistence type="inferred from homology"/>
<dbReference type="GO" id="GO:0018909">
    <property type="term" value="P:dodecyl sulfate metabolic process"/>
    <property type="evidence" value="ECO:0007669"/>
    <property type="project" value="InterPro"/>
</dbReference>
<comment type="cofactor">
    <cofactor evidence="1">
        <name>Zn(2+)</name>
        <dbReference type="ChEBI" id="CHEBI:29105"/>
    </cofactor>
</comment>
<reference evidence="11" key="2">
    <citation type="journal article" date="2021" name="PeerJ">
        <title>Extensive microbial diversity within the chicken gut microbiome revealed by metagenomics and culture.</title>
        <authorList>
            <person name="Gilroy R."/>
            <person name="Ravi A."/>
            <person name="Getino M."/>
            <person name="Pursley I."/>
            <person name="Horton D.L."/>
            <person name="Alikhan N.F."/>
            <person name="Baker D."/>
            <person name="Gharbi K."/>
            <person name="Hall N."/>
            <person name="Watson M."/>
            <person name="Adriaenssens E.M."/>
            <person name="Foster-Nyarko E."/>
            <person name="Jarju S."/>
            <person name="Secka A."/>
            <person name="Antonio M."/>
            <person name="Oren A."/>
            <person name="Chaudhuri R.R."/>
            <person name="La Ragione R."/>
            <person name="Hildebrand F."/>
            <person name="Pallen M.J."/>
        </authorList>
    </citation>
    <scope>NUCLEOTIDE SEQUENCE</scope>
    <source>
        <strain evidence="11">ChiGjej1B1-2707</strain>
    </source>
</reference>
<dbReference type="InterPro" id="IPR052195">
    <property type="entry name" value="Bact_Alkyl/Aryl-Sulfatase"/>
</dbReference>
<comment type="caution">
    <text evidence="11">The sequence shown here is derived from an EMBL/GenBank/DDBJ whole genome shotgun (WGS) entry which is preliminary data.</text>
</comment>
<evidence type="ECO:0000256" key="2">
    <source>
        <dbReference type="ARBA" id="ARBA00022723"/>
    </source>
</evidence>
<keyword evidence="9" id="KW-0732">Signal</keyword>
<dbReference type="Pfam" id="PF14864">
    <property type="entry name" value="Alkyl_sulf_C"/>
    <property type="match status" value="1"/>
</dbReference>
<organism evidence="11 12">
    <name type="scientific">Candidatus Aveggerthella stercoripullorum</name>
    <dbReference type="NCBI Taxonomy" id="2840688"/>
    <lineage>
        <taxon>Bacteria</taxon>
        <taxon>Bacillati</taxon>
        <taxon>Actinomycetota</taxon>
        <taxon>Coriobacteriia</taxon>
        <taxon>Eggerthellales</taxon>
        <taxon>Eggerthellaceae</taxon>
        <taxon>Eggerthellaceae incertae sedis</taxon>
        <taxon>Candidatus Aveggerthella</taxon>
    </lineage>
</organism>
<dbReference type="InterPro" id="IPR036527">
    <property type="entry name" value="SCP2_sterol-bd_dom_sf"/>
</dbReference>
<dbReference type="Gene3D" id="3.30.1050.10">
    <property type="entry name" value="SCP2 sterol-binding domain"/>
    <property type="match status" value="1"/>
</dbReference>